<dbReference type="GO" id="GO:0005886">
    <property type="term" value="C:plasma membrane"/>
    <property type="evidence" value="ECO:0007669"/>
    <property type="project" value="UniProtKB-SubCell"/>
</dbReference>
<proteinExistence type="predicted"/>
<feature type="transmembrane region" description="Helical" evidence="5">
    <location>
        <begin position="58"/>
        <end position="78"/>
    </location>
</feature>
<sequence>MTDARQLIDAAPVSRLQIRVLVICIFANMAEGYDLLSMSLAVVPLADDWNLTGTDTGILLAMGPIGMAIGAMGLAPMSDRFGRRLLMIVSLALITVFTGFSAIAGDIFQLSAFRMLAGIGIGGMLPLLTITVSEFAPTHRRTAAIGVLSIGLPLGSAIGGAGAAVLMSRSGWEGAFALGAVITGIACALVVVGIPNTPDFLETKNTNRSRLQLDDLLVRMGIDPHTSSVSNGTANAVEKDNSTTGFEIRSWQMIVVILLFVMIVVTYYFSTMWLPKLLVMAGMSTDSGISGVLLLSLGAATSGIVVAVLSTRISLFRLITVFTLTSAVLLGIFSLVSTNLLLALVVAPALGLVQCAISIGLYALVPALFGPENRSAAMGLGIGVSRIGMILMPIGIGMLIDRSWSPESLFRLMIIPTLTTAVLVYLLWRDKSRRETSAAEFSSMPARERAQS</sequence>
<evidence type="ECO:0000256" key="1">
    <source>
        <dbReference type="ARBA" id="ARBA00004651"/>
    </source>
</evidence>
<feature type="transmembrane region" description="Helical" evidence="5">
    <location>
        <begin position="20"/>
        <end position="46"/>
    </location>
</feature>
<dbReference type="InterPro" id="IPR005829">
    <property type="entry name" value="Sugar_transporter_CS"/>
</dbReference>
<reference evidence="7 8" key="1">
    <citation type="submission" date="2017-07" db="EMBL/GenBank/DDBJ databases">
        <title>Draft sequence of Rhodococcus enclensis 23b-28.</title>
        <authorList>
            <person name="Besaury L."/>
            <person name="Sancelme M."/>
            <person name="Amato P."/>
            <person name="Lallement A."/>
            <person name="Delort A.-M."/>
        </authorList>
    </citation>
    <scope>NUCLEOTIDE SEQUENCE [LARGE SCALE GENOMIC DNA]</scope>
    <source>
        <strain evidence="7 8">23b-28</strain>
    </source>
</reference>
<dbReference type="Proteomes" id="UP000230886">
    <property type="component" value="Unassembled WGS sequence"/>
</dbReference>
<dbReference type="PANTHER" id="PTHR23508:SF10">
    <property type="entry name" value="CARBOXYLIC ACID TRANSPORTER PROTEIN HOMOLOG"/>
    <property type="match status" value="1"/>
</dbReference>
<dbReference type="PANTHER" id="PTHR23508">
    <property type="entry name" value="CARBOXYLIC ACID TRANSPORTER PROTEIN HOMOLOG"/>
    <property type="match status" value="1"/>
</dbReference>
<evidence type="ECO:0000256" key="4">
    <source>
        <dbReference type="ARBA" id="ARBA00023136"/>
    </source>
</evidence>
<feature type="domain" description="Major facilitator superfamily (MFS) profile" evidence="6">
    <location>
        <begin position="20"/>
        <end position="432"/>
    </location>
</feature>
<organism evidence="7 8">
    <name type="scientific">Rhodococcus qingshengii</name>
    <dbReference type="NCBI Taxonomy" id="334542"/>
    <lineage>
        <taxon>Bacteria</taxon>
        <taxon>Bacillati</taxon>
        <taxon>Actinomycetota</taxon>
        <taxon>Actinomycetes</taxon>
        <taxon>Mycobacteriales</taxon>
        <taxon>Nocardiaceae</taxon>
        <taxon>Rhodococcus</taxon>
        <taxon>Rhodococcus erythropolis group</taxon>
    </lineage>
</organism>
<evidence type="ECO:0000313" key="7">
    <source>
        <dbReference type="EMBL" id="PCK23051.1"/>
    </source>
</evidence>
<feature type="transmembrane region" description="Helical" evidence="5">
    <location>
        <begin position="251"/>
        <end position="269"/>
    </location>
</feature>
<comment type="caution">
    <text evidence="7">The sequence shown here is derived from an EMBL/GenBank/DDBJ whole genome shotgun (WGS) entry which is preliminary data.</text>
</comment>
<dbReference type="Gene3D" id="1.20.1250.20">
    <property type="entry name" value="MFS general substrate transporter like domains"/>
    <property type="match status" value="1"/>
</dbReference>
<dbReference type="AlphaFoldDB" id="A0A2A5J253"/>
<feature type="transmembrane region" description="Helical" evidence="5">
    <location>
        <begin position="342"/>
        <end position="365"/>
    </location>
</feature>
<feature type="transmembrane region" description="Helical" evidence="5">
    <location>
        <begin position="144"/>
        <end position="168"/>
    </location>
</feature>
<feature type="transmembrane region" description="Helical" evidence="5">
    <location>
        <begin position="174"/>
        <end position="194"/>
    </location>
</feature>
<dbReference type="PROSITE" id="PS50850">
    <property type="entry name" value="MFS"/>
    <property type="match status" value="1"/>
</dbReference>
<feature type="transmembrane region" description="Helical" evidence="5">
    <location>
        <begin position="111"/>
        <end position="132"/>
    </location>
</feature>
<evidence type="ECO:0000256" key="2">
    <source>
        <dbReference type="ARBA" id="ARBA00022692"/>
    </source>
</evidence>
<dbReference type="InterPro" id="IPR036259">
    <property type="entry name" value="MFS_trans_sf"/>
</dbReference>
<gene>
    <name evidence="7" type="ORF">CHR55_31085</name>
</gene>
<feature type="transmembrane region" description="Helical" evidence="5">
    <location>
        <begin position="85"/>
        <end position="105"/>
    </location>
</feature>
<dbReference type="Pfam" id="PF07690">
    <property type="entry name" value="MFS_1"/>
    <property type="match status" value="1"/>
</dbReference>
<name>A0A2A5J253_RHOSG</name>
<comment type="subcellular location">
    <subcellularLocation>
        <location evidence="1">Cell membrane</location>
        <topology evidence="1">Multi-pass membrane protein</topology>
    </subcellularLocation>
</comment>
<accession>A0A2A5J253</accession>
<feature type="transmembrane region" description="Helical" evidence="5">
    <location>
        <begin position="289"/>
        <end position="309"/>
    </location>
</feature>
<feature type="transmembrane region" description="Helical" evidence="5">
    <location>
        <begin position="316"/>
        <end position="336"/>
    </location>
</feature>
<dbReference type="SUPFAM" id="SSF103473">
    <property type="entry name" value="MFS general substrate transporter"/>
    <property type="match status" value="1"/>
</dbReference>
<evidence type="ECO:0000256" key="3">
    <source>
        <dbReference type="ARBA" id="ARBA00022989"/>
    </source>
</evidence>
<feature type="transmembrane region" description="Helical" evidence="5">
    <location>
        <begin position="408"/>
        <end position="428"/>
    </location>
</feature>
<feature type="transmembrane region" description="Helical" evidence="5">
    <location>
        <begin position="377"/>
        <end position="396"/>
    </location>
</feature>
<dbReference type="PROSITE" id="PS00216">
    <property type="entry name" value="SUGAR_TRANSPORT_1"/>
    <property type="match status" value="1"/>
</dbReference>
<keyword evidence="2 5" id="KW-0812">Transmembrane</keyword>
<dbReference type="EMBL" id="NOVD01000058">
    <property type="protein sequence ID" value="PCK23051.1"/>
    <property type="molecule type" value="Genomic_DNA"/>
</dbReference>
<evidence type="ECO:0000256" key="5">
    <source>
        <dbReference type="SAM" id="Phobius"/>
    </source>
</evidence>
<protein>
    <recommendedName>
        <fullName evidence="6">Major facilitator superfamily (MFS) profile domain-containing protein</fullName>
    </recommendedName>
</protein>
<dbReference type="GO" id="GO:0046943">
    <property type="term" value="F:carboxylic acid transmembrane transporter activity"/>
    <property type="evidence" value="ECO:0007669"/>
    <property type="project" value="TreeGrafter"/>
</dbReference>
<dbReference type="InterPro" id="IPR020846">
    <property type="entry name" value="MFS_dom"/>
</dbReference>
<dbReference type="RefSeq" id="WP_099698844.1">
    <property type="nucleotide sequence ID" value="NZ_NOVD01000058.1"/>
</dbReference>
<keyword evidence="4 5" id="KW-0472">Membrane</keyword>
<evidence type="ECO:0000259" key="6">
    <source>
        <dbReference type="PROSITE" id="PS50850"/>
    </source>
</evidence>
<dbReference type="InterPro" id="IPR011701">
    <property type="entry name" value="MFS"/>
</dbReference>
<evidence type="ECO:0000313" key="8">
    <source>
        <dbReference type="Proteomes" id="UP000230886"/>
    </source>
</evidence>
<keyword evidence="3 5" id="KW-1133">Transmembrane helix</keyword>